<dbReference type="AlphaFoldDB" id="A0A812STK6"/>
<accession>A0A812STK6</accession>
<dbReference type="InterPro" id="IPR002110">
    <property type="entry name" value="Ankyrin_rpt"/>
</dbReference>
<dbReference type="PANTHER" id="PTHR45740">
    <property type="entry name" value="POLY [ADP-RIBOSE] POLYMERASE"/>
    <property type="match status" value="1"/>
</dbReference>
<sequence length="674" mass="73797">MAAVKNRRWECIVLLVPRALKYNFSTGLLQDGMMEFVVSGDLDMVDTLVSTHNIPGSCKLLCSALLRAPKEKAPLMMQTLAEKTASLNVLSTLSAEANAIGWEDFTPIHAACMTTQVDSVHNFVEFIIGRGADLSLWGKRLSLKTSFAKRLPLHYAAENKNMKTDTVMMVARAYPQALFEPVNRVPGRDLPCQCCKHNPETQLALEKFMYEYICEACDGMKAEKAADFFRLMRLAIEFEGVRTIPAEDLPRGKLLLSLKRIRASSLVVRCASLKDMQGDAGLDCVCDAAAGFQNMGVSRADKGADCSELLSAQELEKLLSQQISARLQWAAEACASGEETVAEGLTTSDAVRYALFVAAGLISAAKNQTGGAEAEEEHASGAARLASVALGAVDTNLETLVAWYCQELQLPSEWRLLDLLKQGLAGGGGGVSDIVFSAGDIVIKKTLQPDHPQFKWLQGLFEQTFLGIYTRDRKGEDVPKSLEVREVEQVYNCGSWGEYARRRQQVLQEMSKGGASWVGELKTDKCTQGEQPNWHLTGAELGANEHWLYHGTSLAGEAGITEGDFRLNLAGSNAGTLYGNGVYLAEAVSKSDEYTTPQPSGLRSMLICLSTLGRVNYNDQKRPDGDELAASCKGGGFHSILGDREKIRGTYREIVVFDEDQVYPAYICRYQRVT</sequence>
<dbReference type="GO" id="GO:0003950">
    <property type="term" value="F:NAD+ poly-ADP-ribosyltransferase activity"/>
    <property type="evidence" value="ECO:0007669"/>
    <property type="project" value="UniProtKB-UniRule"/>
</dbReference>
<feature type="domain" description="PARP catalytic" evidence="3">
    <location>
        <begin position="430"/>
        <end position="674"/>
    </location>
</feature>
<organism evidence="4 5">
    <name type="scientific">Symbiodinium pilosum</name>
    <name type="common">Dinoflagellate</name>
    <dbReference type="NCBI Taxonomy" id="2952"/>
    <lineage>
        <taxon>Eukaryota</taxon>
        <taxon>Sar</taxon>
        <taxon>Alveolata</taxon>
        <taxon>Dinophyceae</taxon>
        <taxon>Suessiales</taxon>
        <taxon>Symbiodiniaceae</taxon>
        <taxon>Symbiodinium</taxon>
    </lineage>
</organism>
<evidence type="ECO:0000259" key="3">
    <source>
        <dbReference type="PROSITE" id="PS51059"/>
    </source>
</evidence>
<dbReference type="InterPro" id="IPR012317">
    <property type="entry name" value="Poly(ADP-ribose)pol_cat_dom"/>
</dbReference>
<dbReference type="PROSITE" id="PS50088">
    <property type="entry name" value="ANK_REPEAT"/>
    <property type="match status" value="1"/>
</dbReference>
<evidence type="ECO:0000256" key="1">
    <source>
        <dbReference type="PROSITE-ProRule" id="PRU00023"/>
    </source>
</evidence>
<dbReference type="SUPFAM" id="SSF56399">
    <property type="entry name" value="ADP-ribosylation"/>
    <property type="match status" value="1"/>
</dbReference>
<dbReference type="SUPFAM" id="SSF48403">
    <property type="entry name" value="Ankyrin repeat"/>
    <property type="match status" value="1"/>
</dbReference>
<keyword evidence="2" id="KW-0808">Transferase</keyword>
<dbReference type="GO" id="GO:1990404">
    <property type="term" value="F:NAD+-protein mono-ADP-ribosyltransferase activity"/>
    <property type="evidence" value="ECO:0007669"/>
    <property type="project" value="TreeGrafter"/>
</dbReference>
<keyword evidence="5" id="KW-1185">Reference proteome</keyword>
<dbReference type="InterPro" id="IPR036770">
    <property type="entry name" value="Ankyrin_rpt-contain_sf"/>
</dbReference>
<evidence type="ECO:0000313" key="4">
    <source>
        <dbReference type="EMBL" id="CAE7500255.1"/>
    </source>
</evidence>
<comment type="caution">
    <text evidence="4">The sequence shown here is derived from an EMBL/GenBank/DDBJ whole genome shotgun (WGS) entry which is preliminary data.</text>
</comment>
<evidence type="ECO:0000256" key="2">
    <source>
        <dbReference type="RuleBase" id="RU362114"/>
    </source>
</evidence>
<keyword evidence="2" id="KW-0328">Glycosyltransferase</keyword>
<dbReference type="Proteomes" id="UP000649617">
    <property type="component" value="Unassembled WGS sequence"/>
</dbReference>
<name>A0A812STK6_SYMPI</name>
<keyword evidence="2" id="KW-0520">NAD</keyword>
<proteinExistence type="predicted"/>
<dbReference type="Gene3D" id="3.90.228.10">
    <property type="match status" value="1"/>
</dbReference>
<dbReference type="PANTHER" id="PTHR45740:SF2">
    <property type="entry name" value="POLY [ADP-RIBOSE] POLYMERASE"/>
    <property type="match status" value="1"/>
</dbReference>
<dbReference type="GO" id="GO:0005634">
    <property type="term" value="C:nucleus"/>
    <property type="evidence" value="ECO:0007669"/>
    <property type="project" value="TreeGrafter"/>
</dbReference>
<dbReference type="PROSITE" id="PS51059">
    <property type="entry name" value="PARP_CATALYTIC"/>
    <property type="match status" value="1"/>
</dbReference>
<dbReference type="InterPro" id="IPR051712">
    <property type="entry name" value="ARTD-AVP"/>
</dbReference>
<dbReference type="EMBL" id="CAJNIZ010027424">
    <property type="protein sequence ID" value="CAE7500255.1"/>
    <property type="molecule type" value="Genomic_DNA"/>
</dbReference>
<feature type="repeat" description="ANK" evidence="1">
    <location>
        <begin position="103"/>
        <end position="139"/>
    </location>
</feature>
<dbReference type="Pfam" id="PF00644">
    <property type="entry name" value="PARP"/>
    <property type="match status" value="1"/>
</dbReference>
<gene>
    <name evidence="4" type="primary">tank-1</name>
    <name evidence="4" type="ORF">SPIL2461_LOCUS12942</name>
</gene>
<evidence type="ECO:0000313" key="5">
    <source>
        <dbReference type="Proteomes" id="UP000649617"/>
    </source>
</evidence>
<reference evidence="4" key="1">
    <citation type="submission" date="2021-02" db="EMBL/GenBank/DDBJ databases">
        <authorList>
            <person name="Dougan E. K."/>
            <person name="Rhodes N."/>
            <person name="Thang M."/>
            <person name="Chan C."/>
        </authorList>
    </citation>
    <scope>NUCLEOTIDE SEQUENCE</scope>
</reference>
<dbReference type="EC" id="2.4.2.-" evidence="2"/>
<protein>
    <recommendedName>
        <fullName evidence="2">Poly [ADP-ribose] polymerase</fullName>
        <shortName evidence="2">PARP</shortName>
        <ecNumber evidence="2">2.4.2.-</ecNumber>
    </recommendedName>
</protein>
<dbReference type="OrthoDB" id="6133115at2759"/>
<keyword evidence="1" id="KW-0040">ANK repeat</keyword>
<dbReference type="Gene3D" id="1.25.40.20">
    <property type="entry name" value="Ankyrin repeat-containing domain"/>
    <property type="match status" value="1"/>
</dbReference>